<dbReference type="RefSeq" id="WP_147040420.1">
    <property type="nucleotide sequence ID" value="NZ_BJYZ01000011.1"/>
</dbReference>
<name>A0A512DPZ7_9PROT</name>
<proteinExistence type="predicted"/>
<gene>
    <name evidence="1" type="ORF">SAE02_26890</name>
</gene>
<protein>
    <submittedName>
        <fullName evidence="1">Uncharacterized protein</fullName>
    </submittedName>
</protein>
<organism evidence="1 2">
    <name type="scientific">Skermanella aerolata</name>
    <dbReference type="NCBI Taxonomy" id="393310"/>
    <lineage>
        <taxon>Bacteria</taxon>
        <taxon>Pseudomonadati</taxon>
        <taxon>Pseudomonadota</taxon>
        <taxon>Alphaproteobacteria</taxon>
        <taxon>Rhodospirillales</taxon>
        <taxon>Azospirillaceae</taxon>
        <taxon>Skermanella</taxon>
    </lineage>
</organism>
<evidence type="ECO:0000313" key="2">
    <source>
        <dbReference type="Proteomes" id="UP000321523"/>
    </source>
</evidence>
<accession>A0A512DPZ7</accession>
<sequence>MKTIACIGILFIALIFTTGIAAKSYANEDLGLEVSYQGNYLEITNKSNCELKELYFALAHVDTKNELSRHWDEAAAYTSVVGMCKSCFTASHGSLPPKYSLQLEKSDFIKGDGESLTSKYKLNFLVVNATQCENKKAVSSFYGSFY</sequence>
<dbReference type="AlphaFoldDB" id="A0A512DPZ7"/>
<dbReference type="Proteomes" id="UP000321523">
    <property type="component" value="Unassembled WGS sequence"/>
</dbReference>
<keyword evidence="2" id="KW-1185">Reference proteome</keyword>
<comment type="caution">
    <text evidence="1">The sequence shown here is derived from an EMBL/GenBank/DDBJ whole genome shotgun (WGS) entry which is preliminary data.</text>
</comment>
<evidence type="ECO:0000313" key="1">
    <source>
        <dbReference type="EMBL" id="GEO38541.1"/>
    </source>
</evidence>
<reference evidence="1 2" key="1">
    <citation type="submission" date="2019-07" db="EMBL/GenBank/DDBJ databases">
        <title>Whole genome shotgun sequence of Skermanella aerolata NBRC 106429.</title>
        <authorList>
            <person name="Hosoyama A."/>
            <person name="Uohara A."/>
            <person name="Ohji S."/>
            <person name="Ichikawa N."/>
        </authorList>
    </citation>
    <scope>NUCLEOTIDE SEQUENCE [LARGE SCALE GENOMIC DNA]</scope>
    <source>
        <strain evidence="1 2">NBRC 106429</strain>
    </source>
</reference>
<dbReference type="EMBL" id="BJYZ01000011">
    <property type="protein sequence ID" value="GEO38541.1"/>
    <property type="molecule type" value="Genomic_DNA"/>
</dbReference>